<dbReference type="Proteomes" id="UP000232003">
    <property type="component" value="Chromosome"/>
</dbReference>
<dbReference type="KEGG" id="nfl:COO91_05830"/>
<proteinExistence type="predicted"/>
<name>A0A2K8SWW2_9NOSO</name>
<evidence type="ECO:0000313" key="1">
    <source>
        <dbReference type="EMBL" id="AUB39833.1"/>
    </source>
</evidence>
<organism evidence="1 2">
    <name type="scientific">Nostoc flagelliforme CCNUN1</name>
    <dbReference type="NCBI Taxonomy" id="2038116"/>
    <lineage>
        <taxon>Bacteria</taxon>
        <taxon>Bacillati</taxon>
        <taxon>Cyanobacteriota</taxon>
        <taxon>Cyanophyceae</taxon>
        <taxon>Nostocales</taxon>
        <taxon>Nostocaceae</taxon>
        <taxon>Nostoc</taxon>
    </lineage>
</organism>
<dbReference type="AlphaFoldDB" id="A0A2K8SWW2"/>
<reference evidence="1 2" key="1">
    <citation type="submission" date="2017-11" db="EMBL/GenBank/DDBJ databases">
        <title>Complete genome of a free-living desiccation-tolerant cyanobacterium and its photosynthetic adaptation to extreme terrestrial habitat.</title>
        <authorList>
            <person name="Shang J."/>
        </authorList>
    </citation>
    <scope>NUCLEOTIDE SEQUENCE [LARGE SCALE GENOMIC DNA]</scope>
    <source>
        <strain evidence="1 2">CCNUN1</strain>
    </source>
</reference>
<gene>
    <name evidence="1" type="ORF">COO91_05830</name>
</gene>
<accession>A0A2K8SWW2</accession>
<keyword evidence="2" id="KW-1185">Reference proteome</keyword>
<sequence length="107" mass="12646">MAIVNTEEFLRLIENQRPCLQALPKGLQAMWYEKKGDWNKAHEIVQDASDADSAWVHAYLHRKEGDLKNARYWYRRSGQPEFLGELSQEWEQITSVLLRKVNATHEY</sequence>
<dbReference type="SUPFAM" id="SSF81901">
    <property type="entry name" value="HCP-like"/>
    <property type="match status" value="1"/>
</dbReference>
<evidence type="ECO:0000313" key="2">
    <source>
        <dbReference type="Proteomes" id="UP000232003"/>
    </source>
</evidence>
<protein>
    <submittedName>
        <fullName evidence="1">Tetratricopeptide-like helical domain</fullName>
    </submittedName>
</protein>
<dbReference type="EMBL" id="CP024785">
    <property type="protein sequence ID" value="AUB39833.1"/>
    <property type="molecule type" value="Genomic_DNA"/>
</dbReference>